<dbReference type="Proteomes" id="UP001281003">
    <property type="component" value="Unassembled WGS sequence"/>
</dbReference>
<evidence type="ECO:0000256" key="1">
    <source>
        <dbReference type="SAM" id="MobiDB-lite"/>
    </source>
</evidence>
<feature type="region of interest" description="Disordered" evidence="1">
    <location>
        <begin position="155"/>
        <end position="205"/>
    </location>
</feature>
<dbReference type="AlphaFoldDB" id="A0AAE0PBZ3"/>
<proteinExistence type="predicted"/>
<sequence>MRWKGACCLPQRLGEGLWGWSEQSPAGSMRLKKLPELSVALGRRDNPSNGEVWFDSSCMVPSHGWQAVRETPWVQGGRDVVDMYGNGPAAGKSWLENLPEILGSLVSFVGRTALLADTVTASHRYRQAGWEEKWQYGIERMQRGALMYSDEIPSFHQARPTPKRDGEHHQQTTRSRPTEARMRQRRGLDFGVVKRKKGLGNQGNL</sequence>
<reference evidence="2" key="1">
    <citation type="journal article" date="2023" name="Mol. Phylogenet. Evol.">
        <title>Genome-scale phylogeny and comparative genomics of the fungal order Sordariales.</title>
        <authorList>
            <person name="Hensen N."/>
            <person name="Bonometti L."/>
            <person name="Westerberg I."/>
            <person name="Brannstrom I.O."/>
            <person name="Guillou S."/>
            <person name="Cros-Aarteil S."/>
            <person name="Calhoun S."/>
            <person name="Haridas S."/>
            <person name="Kuo A."/>
            <person name="Mondo S."/>
            <person name="Pangilinan J."/>
            <person name="Riley R."/>
            <person name="LaButti K."/>
            <person name="Andreopoulos B."/>
            <person name="Lipzen A."/>
            <person name="Chen C."/>
            <person name="Yan M."/>
            <person name="Daum C."/>
            <person name="Ng V."/>
            <person name="Clum A."/>
            <person name="Steindorff A."/>
            <person name="Ohm R.A."/>
            <person name="Martin F."/>
            <person name="Silar P."/>
            <person name="Natvig D.O."/>
            <person name="Lalanne C."/>
            <person name="Gautier V."/>
            <person name="Ament-Velasquez S.L."/>
            <person name="Kruys A."/>
            <person name="Hutchinson M.I."/>
            <person name="Powell A.J."/>
            <person name="Barry K."/>
            <person name="Miller A.N."/>
            <person name="Grigoriev I.V."/>
            <person name="Debuchy R."/>
            <person name="Gladieux P."/>
            <person name="Hiltunen Thoren M."/>
            <person name="Johannesson H."/>
        </authorList>
    </citation>
    <scope>NUCLEOTIDE SEQUENCE</scope>
    <source>
        <strain evidence="2">FGSC 1904</strain>
    </source>
</reference>
<evidence type="ECO:0000313" key="2">
    <source>
        <dbReference type="EMBL" id="KAK3397078.1"/>
    </source>
</evidence>
<accession>A0AAE0PBZ3</accession>
<gene>
    <name evidence="2" type="ORF">B0T20DRAFT_394240</name>
</gene>
<keyword evidence="3" id="KW-1185">Reference proteome</keyword>
<evidence type="ECO:0000313" key="3">
    <source>
        <dbReference type="Proteomes" id="UP001281003"/>
    </source>
</evidence>
<protein>
    <submittedName>
        <fullName evidence="2">Uncharacterized protein</fullName>
    </submittedName>
</protein>
<feature type="compositionally biased region" description="Basic and acidic residues" evidence="1">
    <location>
        <begin position="162"/>
        <end position="188"/>
    </location>
</feature>
<organism evidence="2 3">
    <name type="scientific">Sordaria brevicollis</name>
    <dbReference type="NCBI Taxonomy" id="83679"/>
    <lineage>
        <taxon>Eukaryota</taxon>
        <taxon>Fungi</taxon>
        <taxon>Dikarya</taxon>
        <taxon>Ascomycota</taxon>
        <taxon>Pezizomycotina</taxon>
        <taxon>Sordariomycetes</taxon>
        <taxon>Sordariomycetidae</taxon>
        <taxon>Sordariales</taxon>
        <taxon>Sordariaceae</taxon>
        <taxon>Sordaria</taxon>
    </lineage>
</organism>
<reference evidence="2" key="2">
    <citation type="submission" date="2023-07" db="EMBL/GenBank/DDBJ databases">
        <authorList>
            <consortium name="Lawrence Berkeley National Laboratory"/>
            <person name="Haridas S."/>
            <person name="Hensen N."/>
            <person name="Bonometti L."/>
            <person name="Westerberg I."/>
            <person name="Brannstrom I.O."/>
            <person name="Guillou S."/>
            <person name="Cros-Aarteil S."/>
            <person name="Calhoun S."/>
            <person name="Kuo A."/>
            <person name="Mondo S."/>
            <person name="Pangilinan J."/>
            <person name="Riley R."/>
            <person name="LaButti K."/>
            <person name="Andreopoulos B."/>
            <person name="Lipzen A."/>
            <person name="Chen C."/>
            <person name="Yanf M."/>
            <person name="Daum C."/>
            <person name="Ng V."/>
            <person name="Clum A."/>
            <person name="Steindorff A."/>
            <person name="Ohm R."/>
            <person name="Martin F."/>
            <person name="Silar P."/>
            <person name="Natvig D."/>
            <person name="Lalanne C."/>
            <person name="Gautier V."/>
            <person name="Ament-velasquez S.L."/>
            <person name="Kruys A."/>
            <person name="Hutchinson M.I."/>
            <person name="Powell A.J."/>
            <person name="Barry K."/>
            <person name="Miller A.N."/>
            <person name="Grigoriev I.V."/>
            <person name="Debuchy R."/>
            <person name="Gladieux P."/>
            <person name="Thoren M.H."/>
            <person name="Johannesson H."/>
        </authorList>
    </citation>
    <scope>NUCLEOTIDE SEQUENCE</scope>
    <source>
        <strain evidence="2">FGSC 1904</strain>
    </source>
</reference>
<dbReference type="EMBL" id="JAUTDP010000008">
    <property type="protein sequence ID" value="KAK3397078.1"/>
    <property type="molecule type" value="Genomic_DNA"/>
</dbReference>
<name>A0AAE0PBZ3_SORBR</name>
<comment type="caution">
    <text evidence="2">The sequence shown here is derived from an EMBL/GenBank/DDBJ whole genome shotgun (WGS) entry which is preliminary data.</text>
</comment>